<organism evidence="2 3">
    <name type="scientific">Sus scrofa</name>
    <name type="common">Pig</name>
    <dbReference type="NCBI Taxonomy" id="9823"/>
    <lineage>
        <taxon>Eukaryota</taxon>
        <taxon>Metazoa</taxon>
        <taxon>Chordata</taxon>
        <taxon>Craniata</taxon>
        <taxon>Vertebrata</taxon>
        <taxon>Euteleostomi</taxon>
        <taxon>Mammalia</taxon>
        <taxon>Eutheria</taxon>
        <taxon>Laurasiatheria</taxon>
        <taxon>Artiodactyla</taxon>
        <taxon>Suina</taxon>
        <taxon>Suidae</taxon>
        <taxon>Sus</taxon>
    </lineage>
</organism>
<reference evidence="3" key="1">
    <citation type="submission" date="2009-11" db="EMBL/GenBank/DDBJ databases">
        <authorList>
            <consortium name="Porcine genome sequencing project"/>
        </authorList>
    </citation>
    <scope>NUCLEOTIDE SEQUENCE [LARGE SCALE GENOMIC DNA]</scope>
    <source>
        <strain evidence="3">Duroc</strain>
    </source>
</reference>
<dbReference type="AlphaFoldDB" id="A0A287AFP5"/>
<sequence>TLAEEDIQEKKKRKEKASGMAVAQGRGHRVLSGGVGLPGPCAEGLVQGRDAGDLQEPALPEC</sequence>
<evidence type="ECO:0000256" key="1">
    <source>
        <dbReference type="SAM" id="MobiDB-lite"/>
    </source>
</evidence>
<dbReference type="GeneTree" id="ENSGT01070000257228"/>
<reference evidence="2" key="2">
    <citation type="journal article" date="2020" name="Gigascience">
        <title>An improved pig reference genome sequence to enable pig genetics and genomics research.</title>
        <authorList>
            <person name="Warr A."/>
            <person name="Affara N."/>
            <person name="Aken B."/>
            <person name="Beiki H."/>
            <person name="Bickhart D.M."/>
            <person name="Billis K."/>
            <person name="Chow W."/>
            <person name="Eory L."/>
            <person name="Finlayson H.A."/>
            <person name="Flicek P."/>
            <person name="Giron C.G."/>
            <person name="Griffin D.K."/>
            <person name="Hall R."/>
            <person name="Hannum G."/>
            <person name="Hourlier T."/>
            <person name="Howe K."/>
            <person name="Hume D.A."/>
            <person name="Izuogu O."/>
            <person name="Kim K."/>
            <person name="Koren S."/>
            <person name="Liu H."/>
            <person name="Manchanda N."/>
            <person name="Martin F.J."/>
            <person name="Nonneman D.J."/>
            <person name="O'Connor R.E."/>
            <person name="Phillippy A.M."/>
            <person name="Rohrer G.A."/>
            <person name="Rosen B.D."/>
            <person name="Rund L.A."/>
            <person name="Sargent C.A."/>
            <person name="Schook L.B."/>
            <person name="Schroeder S.G."/>
            <person name="Schwartz A.S."/>
            <person name="Skinner B.M."/>
            <person name="Talbot R."/>
            <person name="Tseng E."/>
            <person name="Tuggle C.K."/>
            <person name="Watson M."/>
            <person name="Smith T.P.L."/>
            <person name="Archibald A.L."/>
        </authorList>
    </citation>
    <scope>NUCLEOTIDE SEQUENCE [LARGE SCALE GENOMIC DNA]</scope>
    <source>
        <strain evidence="2">Duroc</strain>
    </source>
</reference>
<name>A0A287AFP5_PIG</name>
<reference evidence="2" key="3">
    <citation type="submission" date="2025-08" db="UniProtKB">
        <authorList>
            <consortium name="Ensembl"/>
        </authorList>
    </citation>
    <scope>IDENTIFICATION</scope>
</reference>
<reference evidence="2" key="4">
    <citation type="submission" date="2025-09" db="UniProtKB">
        <authorList>
            <consortium name="Ensembl"/>
        </authorList>
    </citation>
    <scope>IDENTIFICATION</scope>
</reference>
<dbReference type="Bgee" id="ENSSSCG00000036174">
    <property type="expression patterns" value="Expressed in oocyte and 6 other cell types or tissues"/>
</dbReference>
<evidence type="ECO:0000313" key="3">
    <source>
        <dbReference type="Proteomes" id="UP000008227"/>
    </source>
</evidence>
<dbReference type="Ensembl" id="ENSSSCT00000040482.3">
    <property type="protein sequence ID" value="ENSSSCP00000042664.3"/>
    <property type="gene ID" value="ENSSSCG00000036174.3"/>
</dbReference>
<evidence type="ECO:0000313" key="2">
    <source>
        <dbReference type="Ensembl" id="ENSSSCP00000042664.3"/>
    </source>
</evidence>
<keyword evidence="3" id="KW-1185">Reference proteome</keyword>
<dbReference type="Proteomes" id="UP000008227">
    <property type="component" value="Chromosome 6"/>
</dbReference>
<proteinExistence type="predicted"/>
<accession>A0A287AFP5</accession>
<feature type="region of interest" description="Disordered" evidence="1">
    <location>
        <begin position="1"/>
        <end position="25"/>
    </location>
</feature>
<protein>
    <submittedName>
        <fullName evidence="2">Uncharacterized protein</fullName>
    </submittedName>
</protein>